<keyword evidence="3" id="KW-0804">Transcription</keyword>
<dbReference type="PANTHER" id="PTHR30136:SF24">
    <property type="entry name" value="HTH-TYPE TRANSCRIPTIONAL REPRESSOR ALLR"/>
    <property type="match status" value="1"/>
</dbReference>
<dbReference type="PROSITE" id="PS51078">
    <property type="entry name" value="ICLR_ED"/>
    <property type="match status" value="1"/>
</dbReference>
<dbReference type="SUPFAM" id="SSF46785">
    <property type="entry name" value="Winged helix' DNA-binding domain"/>
    <property type="match status" value="1"/>
</dbReference>
<feature type="domain" description="IclR-ED" evidence="5">
    <location>
        <begin position="68"/>
        <end position="251"/>
    </location>
</feature>
<evidence type="ECO:0000259" key="4">
    <source>
        <dbReference type="PROSITE" id="PS51077"/>
    </source>
</evidence>
<evidence type="ECO:0000256" key="3">
    <source>
        <dbReference type="ARBA" id="ARBA00023163"/>
    </source>
</evidence>
<evidence type="ECO:0000256" key="1">
    <source>
        <dbReference type="ARBA" id="ARBA00023015"/>
    </source>
</evidence>
<keyword evidence="1" id="KW-0805">Transcription regulation</keyword>
<dbReference type="AlphaFoldDB" id="A0A848D2G9"/>
<dbReference type="RefSeq" id="WP_021619960.1">
    <property type="nucleotide sequence ID" value="NZ_CABKST010000065.1"/>
</dbReference>
<dbReference type="Proteomes" id="UP000561326">
    <property type="component" value="Unassembled WGS sequence"/>
</dbReference>
<evidence type="ECO:0000256" key="2">
    <source>
        <dbReference type="ARBA" id="ARBA00023125"/>
    </source>
</evidence>
<dbReference type="PANTHER" id="PTHR30136">
    <property type="entry name" value="HELIX-TURN-HELIX TRANSCRIPTIONAL REGULATOR, ICLR FAMILY"/>
    <property type="match status" value="1"/>
</dbReference>
<dbReference type="SUPFAM" id="SSF55781">
    <property type="entry name" value="GAF domain-like"/>
    <property type="match status" value="1"/>
</dbReference>
<dbReference type="InterPro" id="IPR036390">
    <property type="entry name" value="WH_DNA-bd_sf"/>
</dbReference>
<dbReference type="Gene3D" id="3.30.450.40">
    <property type="match status" value="1"/>
</dbReference>
<dbReference type="SMART" id="SM00346">
    <property type="entry name" value="HTH_ICLR"/>
    <property type="match status" value="1"/>
</dbReference>
<name>A0A848D2G9_ANEAE</name>
<protein>
    <submittedName>
        <fullName evidence="6">IclR family transcriptional regulator</fullName>
    </submittedName>
</protein>
<feature type="domain" description="HTH iclR-type" evidence="4">
    <location>
        <begin position="2"/>
        <end position="67"/>
    </location>
</feature>
<dbReference type="Gene3D" id="1.10.10.10">
    <property type="entry name" value="Winged helix-like DNA-binding domain superfamily/Winged helix DNA-binding domain"/>
    <property type="match status" value="1"/>
</dbReference>
<organism evidence="6 7">
    <name type="scientific">Aneurinibacillus aneurinilyticus</name>
    <name type="common">Bacillus aneurinolyticus</name>
    <dbReference type="NCBI Taxonomy" id="1391"/>
    <lineage>
        <taxon>Bacteria</taxon>
        <taxon>Bacillati</taxon>
        <taxon>Bacillota</taxon>
        <taxon>Bacilli</taxon>
        <taxon>Bacillales</taxon>
        <taxon>Paenibacillaceae</taxon>
        <taxon>Aneurinibacillus group</taxon>
        <taxon>Aneurinibacillus</taxon>
    </lineage>
</organism>
<gene>
    <name evidence="6" type="ORF">HF838_22360</name>
</gene>
<reference evidence="6 7" key="1">
    <citation type="submission" date="2020-04" db="EMBL/GenBank/DDBJ databases">
        <authorList>
            <person name="Hitch T.C.A."/>
            <person name="Wylensek D."/>
            <person name="Clavel T."/>
        </authorList>
    </citation>
    <scope>NUCLEOTIDE SEQUENCE [LARGE SCALE GENOMIC DNA]</scope>
    <source>
        <strain evidence="6 7">WB01_D5_05</strain>
    </source>
</reference>
<dbReference type="OrthoDB" id="9791752at2"/>
<keyword evidence="2" id="KW-0238">DNA-binding</keyword>
<proteinExistence type="predicted"/>
<dbReference type="GeneID" id="92837936"/>
<accession>A0A848D2G9</accession>
<dbReference type="Pfam" id="PF01614">
    <property type="entry name" value="IclR_C"/>
    <property type="match status" value="1"/>
</dbReference>
<comment type="caution">
    <text evidence="6">The sequence shown here is derived from an EMBL/GenBank/DDBJ whole genome shotgun (WGS) entry which is preliminary data.</text>
</comment>
<dbReference type="EMBL" id="JABAGO010000060">
    <property type="protein sequence ID" value="NMF00960.1"/>
    <property type="molecule type" value="Genomic_DNA"/>
</dbReference>
<sequence>MNQSVIKALKLLDFFSSEQKELTLSELSNKSDMPRPTAYRLLSSLEACGFLSKIKNTDQDVRYRLGLKLLELGSIVAEQLELRTIALPWMQELCEDINEAVHLVVREGDEAVYIEKVESSHAVRLHTRVGKHSELYIGSGPKLLLAYLPEKEQQAIVEKLSFTKLTENTVDNKETLRQQMQQIREDGYAISRGEQDKDTIGISYPVRDYTGQVVAALSVSGPTTRISHEFEEIVQQKTKDTAAHISKKLGYTESNM</sequence>
<dbReference type="InterPro" id="IPR029016">
    <property type="entry name" value="GAF-like_dom_sf"/>
</dbReference>
<evidence type="ECO:0000313" key="6">
    <source>
        <dbReference type="EMBL" id="NMF00960.1"/>
    </source>
</evidence>
<evidence type="ECO:0000259" key="5">
    <source>
        <dbReference type="PROSITE" id="PS51078"/>
    </source>
</evidence>
<evidence type="ECO:0000313" key="7">
    <source>
        <dbReference type="Proteomes" id="UP000561326"/>
    </source>
</evidence>
<dbReference type="Pfam" id="PF09339">
    <property type="entry name" value="HTH_IclR"/>
    <property type="match status" value="1"/>
</dbReference>
<dbReference type="InterPro" id="IPR050707">
    <property type="entry name" value="HTH_MetabolicPath_Reg"/>
</dbReference>
<dbReference type="InterPro" id="IPR014757">
    <property type="entry name" value="Tscrpt_reg_IclR_C"/>
</dbReference>
<dbReference type="InterPro" id="IPR036388">
    <property type="entry name" value="WH-like_DNA-bd_sf"/>
</dbReference>
<dbReference type="PROSITE" id="PS51077">
    <property type="entry name" value="HTH_ICLR"/>
    <property type="match status" value="1"/>
</dbReference>
<dbReference type="GO" id="GO:0045892">
    <property type="term" value="P:negative regulation of DNA-templated transcription"/>
    <property type="evidence" value="ECO:0007669"/>
    <property type="project" value="TreeGrafter"/>
</dbReference>
<dbReference type="InterPro" id="IPR005471">
    <property type="entry name" value="Tscrpt_reg_IclR_N"/>
</dbReference>
<dbReference type="GO" id="GO:0003677">
    <property type="term" value="F:DNA binding"/>
    <property type="evidence" value="ECO:0007669"/>
    <property type="project" value="UniProtKB-KW"/>
</dbReference>
<dbReference type="GO" id="GO:0003700">
    <property type="term" value="F:DNA-binding transcription factor activity"/>
    <property type="evidence" value="ECO:0007669"/>
    <property type="project" value="TreeGrafter"/>
</dbReference>